<evidence type="ECO:0000313" key="3">
    <source>
        <dbReference type="EMBL" id="MEQ6888250.1"/>
    </source>
</evidence>
<sequence>MPNFRLTFFERLSFLTSSVVLIDGGREKEKVIHDMLSAKRCIVVSFLNYHAVNLAIFDASMMECLIRSNYLFRDGVGVEKFLEANSFSPGINMNGTDLIPLILEKNESGSSRPVIILGGDEERCKLASKNLKESGVNVIDCHHGYNDNGFYLNLLSKYSTCDPIIVLGMGMPRQEKLAIEISNKFADRNFLIVSGGAIVDRLSGDVKRASDFFVKNKLEWLYRFCKEPARLFKRICLGGPFFVFYSIVYTIKNRICFFSER</sequence>
<keyword evidence="4" id="KW-1185">Reference proteome</keyword>
<evidence type="ECO:0000313" key="4">
    <source>
        <dbReference type="Proteomes" id="UP001472978"/>
    </source>
</evidence>
<dbReference type="RefSeq" id="WP_349757795.1">
    <property type="nucleotide sequence ID" value="NZ_JBEGCI010000004.1"/>
</dbReference>
<accession>A0ABV1N701</accession>
<dbReference type="Proteomes" id="UP001472978">
    <property type="component" value="Unassembled WGS sequence"/>
</dbReference>
<name>A0ABV1N701_9GAMM</name>
<keyword evidence="2" id="KW-0808">Transferase</keyword>
<gene>
    <name evidence="3" type="ORF">ABE957_06125</name>
</gene>
<evidence type="ECO:0000256" key="2">
    <source>
        <dbReference type="ARBA" id="ARBA00022679"/>
    </source>
</evidence>
<comment type="caution">
    <text evidence="3">The sequence shown here is derived from an EMBL/GenBank/DDBJ whole genome shotgun (WGS) entry which is preliminary data.</text>
</comment>
<organism evidence="3 4">
    <name type="scientific">Halomonas pelophila</name>
    <dbReference type="NCBI Taxonomy" id="3151122"/>
    <lineage>
        <taxon>Bacteria</taxon>
        <taxon>Pseudomonadati</taxon>
        <taxon>Pseudomonadota</taxon>
        <taxon>Gammaproteobacteria</taxon>
        <taxon>Oceanospirillales</taxon>
        <taxon>Halomonadaceae</taxon>
        <taxon>Halomonas</taxon>
    </lineage>
</organism>
<keyword evidence="1" id="KW-0328">Glycosyltransferase</keyword>
<dbReference type="Pfam" id="PF03808">
    <property type="entry name" value="Glyco_tran_WecG"/>
    <property type="match status" value="1"/>
</dbReference>
<dbReference type="PANTHER" id="PTHR34136:SF1">
    <property type="entry name" value="UDP-N-ACETYL-D-MANNOSAMINURONIC ACID TRANSFERASE"/>
    <property type="match status" value="1"/>
</dbReference>
<evidence type="ECO:0000256" key="1">
    <source>
        <dbReference type="ARBA" id="ARBA00022676"/>
    </source>
</evidence>
<dbReference type="InterPro" id="IPR004629">
    <property type="entry name" value="WecG_TagA_CpsF"/>
</dbReference>
<proteinExistence type="predicted"/>
<reference evidence="3 4" key="1">
    <citation type="submission" date="2024-05" db="EMBL/GenBank/DDBJ databases">
        <title>Halomonas sp. CS7 16S ribosomal RNA gene Genome sequencing and assembly.</title>
        <authorList>
            <person name="Yook S."/>
        </authorList>
    </citation>
    <scope>NUCLEOTIDE SEQUENCE [LARGE SCALE GENOMIC DNA]</scope>
    <source>
        <strain evidence="3 4">CS7</strain>
    </source>
</reference>
<dbReference type="CDD" id="cd06533">
    <property type="entry name" value="Glyco_transf_WecG_TagA"/>
    <property type="match status" value="1"/>
</dbReference>
<dbReference type="EMBL" id="JBEGCI010000004">
    <property type="protein sequence ID" value="MEQ6888250.1"/>
    <property type="molecule type" value="Genomic_DNA"/>
</dbReference>
<dbReference type="PANTHER" id="PTHR34136">
    <property type="match status" value="1"/>
</dbReference>
<protein>
    <submittedName>
        <fullName evidence="3">WecB/TagA/CpsF family glycosyltransferase</fullName>
    </submittedName>
</protein>